<feature type="transmembrane region" description="Helical" evidence="1">
    <location>
        <begin position="43"/>
        <end position="67"/>
    </location>
</feature>
<evidence type="ECO:0000256" key="1">
    <source>
        <dbReference type="SAM" id="Phobius"/>
    </source>
</evidence>
<feature type="transmembrane region" description="Helical" evidence="1">
    <location>
        <begin position="166"/>
        <end position="183"/>
    </location>
</feature>
<protein>
    <recommendedName>
        <fullName evidence="4">DUF4386 domain-containing protein</fullName>
    </recommendedName>
</protein>
<sequence length="225" mass="25062">MITVKPSLLRVCGWMLIAAGLTNCVLQIVHLEDTPAQLAHLPHFLSMAVGVHAVMLVATPIFLLGLVGLYARQAETIRWWGWLSLVTFAYYLTFELVHAILQVYQYPVLYEGITTEEQLKAASDIANRTLFHDGFPTVMSAIAMPAVLIGFILMTVAMIRARVYSRWLALSILLLPLTFFLPWESFGRYVYPVSFLTYAAYGVLLAFEKREAAAHGRGHGADASV</sequence>
<feature type="transmembrane region" description="Helical" evidence="1">
    <location>
        <begin position="12"/>
        <end position="31"/>
    </location>
</feature>
<accession>A0A2V5K9W3</accession>
<evidence type="ECO:0008006" key="4">
    <source>
        <dbReference type="Google" id="ProtNLM"/>
    </source>
</evidence>
<dbReference type="EMBL" id="QJVJ01000002">
    <property type="protein sequence ID" value="PYI56311.1"/>
    <property type="molecule type" value="Genomic_DNA"/>
</dbReference>
<keyword evidence="3" id="KW-1185">Reference proteome</keyword>
<gene>
    <name evidence="2" type="ORF">DLM86_04835</name>
</gene>
<evidence type="ECO:0000313" key="2">
    <source>
        <dbReference type="EMBL" id="PYI56311.1"/>
    </source>
</evidence>
<dbReference type="Proteomes" id="UP000247476">
    <property type="component" value="Unassembled WGS sequence"/>
</dbReference>
<organism evidence="2 3">
    <name type="scientific">Paenibacillus flagellatus</name>
    <dbReference type="NCBI Taxonomy" id="2211139"/>
    <lineage>
        <taxon>Bacteria</taxon>
        <taxon>Bacillati</taxon>
        <taxon>Bacillota</taxon>
        <taxon>Bacilli</taxon>
        <taxon>Bacillales</taxon>
        <taxon>Paenibacillaceae</taxon>
        <taxon>Paenibacillus</taxon>
    </lineage>
</organism>
<dbReference type="RefSeq" id="WP_110838839.1">
    <property type="nucleotide sequence ID" value="NZ_QJVJ01000002.1"/>
</dbReference>
<evidence type="ECO:0000313" key="3">
    <source>
        <dbReference type="Proteomes" id="UP000247476"/>
    </source>
</evidence>
<keyword evidence="1" id="KW-1133">Transmembrane helix</keyword>
<reference evidence="2 3" key="1">
    <citation type="submission" date="2018-05" db="EMBL/GenBank/DDBJ databases">
        <title>Paenibacillus flagellatus sp. nov., isolated from selenium mineral soil.</title>
        <authorList>
            <person name="Dai X."/>
        </authorList>
    </citation>
    <scope>NUCLEOTIDE SEQUENCE [LARGE SCALE GENOMIC DNA]</scope>
    <source>
        <strain evidence="2 3">DXL2</strain>
    </source>
</reference>
<keyword evidence="1" id="KW-0812">Transmembrane</keyword>
<proteinExistence type="predicted"/>
<feature type="transmembrane region" description="Helical" evidence="1">
    <location>
        <begin position="189"/>
        <end position="207"/>
    </location>
</feature>
<dbReference type="AlphaFoldDB" id="A0A2V5K9W3"/>
<keyword evidence="1" id="KW-0472">Membrane</keyword>
<dbReference type="OrthoDB" id="2620723at2"/>
<comment type="caution">
    <text evidence="2">The sequence shown here is derived from an EMBL/GenBank/DDBJ whole genome shotgun (WGS) entry which is preliminary data.</text>
</comment>
<feature type="transmembrane region" description="Helical" evidence="1">
    <location>
        <begin position="138"/>
        <end position="159"/>
    </location>
</feature>
<name>A0A2V5K9W3_9BACL</name>
<feature type="transmembrane region" description="Helical" evidence="1">
    <location>
        <begin position="79"/>
        <end position="101"/>
    </location>
</feature>